<dbReference type="InterPro" id="IPR032466">
    <property type="entry name" value="Metal_Hydrolase"/>
</dbReference>
<evidence type="ECO:0000313" key="1">
    <source>
        <dbReference type="EMBL" id="EHI56881.1"/>
    </source>
</evidence>
<evidence type="ECO:0008006" key="3">
    <source>
        <dbReference type="Google" id="ProtNLM"/>
    </source>
</evidence>
<dbReference type="HOGENOM" id="CLU_036699_2_0_9"/>
<dbReference type="PANTHER" id="PTHR42717:SF1">
    <property type="entry name" value="IMIDAZOLONEPROPIONASE AND RELATED AMIDOHYDROLASES"/>
    <property type="match status" value="1"/>
</dbReference>
<proteinExistence type="predicted"/>
<dbReference type="PATRIC" id="fig|742737.3.peg.5078"/>
<keyword evidence="2" id="KW-1185">Reference proteome</keyword>
<sequence>MDEDRTVTMDMVIKNGQVYDSETRTLKKQDIGVSQGKIAAISGEMMTDERTKMIDADGCIVAPGLIDMHCHIYPVFPEPVDGLPTIHAEAHMFRSGVTTAVDAGTCGCRDFWRFKEEYIDKSKLRIFAFINIAQGGMVSFPSEQKVSEFHPRTAAAIAKDADCVVGIKTAHYWVGVPVDSEHPAWASVDNTILAGELCDKPVMIDFQPNLPERTYEELILKKLRKGDIHTHVYAQQFPIVDERGKVNDIMFEARKRGVIFDLGHGAGSFWFRNAVPAYEQGFYPDTISTDLYADNMNGPVFNLLHIMSKYLAVGMPVEEVLYRTTKRPAEIIGHPELGNLRVGGVADIAVLKIRNGEFGFSDSGNAALPGTSMFECLLTVRNGEIVYNPMAYGMPYWKDAAEPYWHAPGVLP</sequence>
<dbReference type="SUPFAM" id="SSF51556">
    <property type="entry name" value="Metallo-dependent hydrolases"/>
    <property type="match status" value="1"/>
</dbReference>
<dbReference type="GO" id="GO:0016810">
    <property type="term" value="F:hydrolase activity, acting on carbon-nitrogen (but not peptide) bonds"/>
    <property type="evidence" value="ECO:0007669"/>
    <property type="project" value="InterPro"/>
</dbReference>
<comment type="caution">
    <text evidence="1">The sequence shown here is derived from an EMBL/GenBank/DDBJ whole genome shotgun (WGS) entry which is preliminary data.</text>
</comment>
<protein>
    <recommendedName>
        <fullName evidence="3">Amidohydrolase-related domain-containing protein</fullName>
    </recommendedName>
</protein>
<dbReference type="InterPro" id="IPR011059">
    <property type="entry name" value="Metal-dep_hydrolase_composite"/>
</dbReference>
<dbReference type="Proteomes" id="UP000005384">
    <property type="component" value="Unassembled WGS sequence"/>
</dbReference>
<reference evidence="1 2" key="1">
    <citation type="submission" date="2011-08" db="EMBL/GenBank/DDBJ databases">
        <title>The Genome Sequence of Clostridium hathewayi WAL-18680.</title>
        <authorList>
            <consortium name="The Broad Institute Genome Sequencing Platform"/>
            <person name="Earl A."/>
            <person name="Ward D."/>
            <person name="Feldgarden M."/>
            <person name="Gevers D."/>
            <person name="Finegold S.M."/>
            <person name="Summanen P.H."/>
            <person name="Molitoris D.R."/>
            <person name="Song M."/>
            <person name="Daigneault M."/>
            <person name="Allen-Vercoe E."/>
            <person name="Young S.K."/>
            <person name="Zeng Q."/>
            <person name="Gargeya S."/>
            <person name="Fitzgerald M."/>
            <person name="Haas B."/>
            <person name="Abouelleil A."/>
            <person name="Alvarado L."/>
            <person name="Arachchi H.M."/>
            <person name="Berlin A."/>
            <person name="Brown A."/>
            <person name="Chapman S.B."/>
            <person name="Chen Z."/>
            <person name="Dunbar C."/>
            <person name="Freedman E."/>
            <person name="Gearin G."/>
            <person name="Gellesch M."/>
            <person name="Goldberg J."/>
            <person name="Griggs A."/>
            <person name="Gujja S."/>
            <person name="Heiman D."/>
            <person name="Howarth C."/>
            <person name="Larson L."/>
            <person name="Lui A."/>
            <person name="MacDonald P.J.P."/>
            <person name="Montmayeur A."/>
            <person name="Murphy C."/>
            <person name="Neiman D."/>
            <person name="Pearson M."/>
            <person name="Priest M."/>
            <person name="Roberts A."/>
            <person name="Saif S."/>
            <person name="Shea T."/>
            <person name="Shenoy N."/>
            <person name="Sisk P."/>
            <person name="Stolte C."/>
            <person name="Sykes S."/>
            <person name="Wortman J."/>
            <person name="Nusbaum C."/>
            <person name="Birren B."/>
        </authorList>
    </citation>
    <scope>NUCLEOTIDE SEQUENCE [LARGE SCALE GENOMIC DNA]</scope>
    <source>
        <strain evidence="1 2">WAL-18680</strain>
    </source>
</reference>
<accession>G5INK7</accession>
<dbReference type="Gene3D" id="3.20.20.140">
    <property type="entry name" value="Metal-dependent hydrolases"/>
    <property type="match status" value="1"/>
</dbReference>
<dbReference type="GO" id="GO:0019213">
    <property type="term" value="F:deacetylase activity"/>
    <property type="evidence" value="ECO:0007669"/>
    <property type="project" value="InterPro"/>
</dbReference>
<dbReference type="PANTHER" id="PTHR42717">
    <property type="entry name" value="DIHYDROOROTASE-RELATED"/>
    <property type="match status" value="1"/>
</dbReference>
<dbReference type="RefSeq" id="WP_006783073.1">
    <property type="nucleotide sequence ID" value="NZ_JH379031.1"/>
</dbReference>
<evidence type="ECO:0000313" key="2">
    <source>
        <dbReference type="Proteomes" id="UP000005384"/>
    </source>
</evidence>
<dbReference type="SUPFAM" id="SSF51338">
    <property type="entry name" value="Composite domain of metallo-dependent hydrolases"/>
    <property type="match status" value="1"/>
</dbReference>
<organism evidence="1 2">
    <name type="scientific">Hungatella hathewayi WAL-18680</name>
    <dbReference type="NCBI Taxonomy" id="742737"/>
    <lineage>
        <taxon>Bacteria</taxon>
        <taxon>Bacillati</taxon>
        <taxon>Bacillota</taxon>
        <taxon>Clostridia</taxon>
        <taxon>Lachnospirales</taxon>
        <taxon>Lachnospiraceae</taxon>
        <taxon>Hungatella</taxon>
    </lineage>
</organism>
<dbReference type="EMBL" id="ADLN01000128">
    <property type="protein sequence ID" value="EHI56881.1"/>
    <property type="molecule type" value="Genomic_DNA"/>
</dbReference>
<dbReference type="AlphaFoldDB" id="G5INK7"/>
<dbReference type="Gene3D" id="2.30.40.10">
    <property type="entry name" value="Urease, subunit C, domain 1"/>
    <property type="match status" value="1"/>
</dbReference>
<dbReference type="InterPro" id="IPR020043">
    <property type="entry name" value="Deacetylase_Atu3266-like"/>
</dbReference>
<gene>
    <name evidence="1" type="ORF">HMPREF9473_05085</name>
</gene>
<name>G5INK7_9FIRM</name>